<reference evidence="1" key="2">
    <citation type="journal article" date="2015" name="Data Brief">
        <title>Shoot transcriptome of the giant reed, Arundo donax.</title>
        <authorList>
            <person name="Barrero R.A."/>
            <person name="Guerrero F.D."/>
            <person name="Moolhuijzen P."/>
            <person name="Goolsby J.A."/>
            <person name="Tidwell J."/>
            <person name="Bellgard S.E."/>
            <person name="Bellgard M.I."/>
        </authorList>
    </citation>
    <scope>NUCLEOTIDE SEQUENCE</scope>
    <source>
        <tissue evidence="1">Shoot tissue taken approximately 20 cm above the soil surface</tissue>
    </source>
</reference>
<evidence type="ECO:0000313" key="1">
    <source>
        <dbReference type="EMBL" id="JAD75743.1"/>
    </source>
</evidence>
<sequence>MHLNFENKQRWQLRNKKRIDPVLEAPTQGGAWRRDYRKQAFPLHSAMQRGRFEPRIS</sequence>
<accession>A0A0A9CMS3</accession>
<name>A0A0A9CMS3_ARUDO</name>
<dbReference type="EMBL" id="GBRH01222152">
    <property type="protein sequence ID" value="JAD75743.1"/>
    <property type="molecule type" value="Transcribed_RNA"/>
</dbReference>
<organism evidence="1">
    <name type="scientific">Arundo donax</name>
    <name type="common">Giant reed</name>
    <name type="synonym">Donax arundinaceus</name>
    <dbReference type="NCBI Taxonomy" id="35708"/>
    <lineage>
        <taxon>Eukaryota</taxon>
        <taxon>Viridiplantae</taxon>
        <taxon>Streptophyta</taxon>
        <taxon>Embryophyta</taxon>
        <taxon>Tracheophyta</taxon>
        <taxon>Spermatophyta</taxon>
        <taxon>Magnoliopsida</taxon>
        <taxon>Liliopsida</taxon>
        <taxon>Poales</taxon>
        <taxon>Poaceae</taxon>
        <taxon>PACMAD clade</taxon>
        <taxon>Arundinoideae</taxon>
        <taxon>Arundineae</taxon>
        <taxon>Arundo</taxon>
    </lineage>
</organism>
<protein>
    <submittedName>
        <fullName evidence="1">Uncharacterized protein</fullName>
    </submittedName>
</protein>
<reference evidence="1" key="1">
    <citation type="submission" date="2014-09" db="EMBL/GenBank/DDBJ databases">
        <authorList>
            <person name="Magalhaes I.L.F."/>
            <person name="Oliveira U."/>
            <person name="Santos F.R."/>
            <person name="Vidigal T.H.D.A."/>
            <person name="Brescovit A.D."/>
            <person name="Santos A.J."/>
        </authorList>
    </citation>
    <scope>NUCLEOTIDE SEQUENCE</scope>
    <source>
        <tissue evidence="1">Shoot tissue taken approximately 20 cm above the soil surface</tissue>
    </source>
</reference>
<dbReference type="AlphaFoldDB" id="A0A0A9CMS3"/>
<proteinExistence type="predicted"/>